<dbReference type="AlphaFoldDB" id="A0AAX4HSU6"/>
<accession>A0AAX4HSU6</accession>
<dbReference type="PROSITE" id="PS00878">
    <property type="entry name" value="ODR_DC_2_1"/>
    <property type="match status" value="1"/>
</dbReference>
<dbReference type="Gene3D" id="2.40.37.10">
    <property type="entry name" value="Lyase, Ornithine Decarboxylase, Chain A, domain 1"/>
    <property type="match status" value="1"/>
</dbReference>
<dbReference type="GO" id="GO:0030170">
    <property type="term" value="F:pyridoxal phosphate binding"/>
    <property type="evidence" value="ECO:0007669"/>
    <property type="project" value="UniProtKB-UniRule"/>
</dbReference>
<keyword evidence="5 8" id="KW-0457">Lysine biosynthesis</keyword>
<dbReference type="PANTHER" id="PTHR43727:SF2">
    <property type="entry name" value="GROUP IV DECARBOXYLASE"/>
    <property type="match status" value="1"/>
</dbReference>
<dbReference type="Gene3D" id="3.20.20.10">
    <property type="entry name" value="Alanine racemase"/>
    <property type="match status" value="1"/>
</dbReference>
<feature type="binding site" evidence="5">
    <location>
        <position position="383"/>
    </location>
    <ligand>
        <name>pyridoxal 5'-phosphate</name>
        <dbReference type="ChEBI" id="CHEBI:597326"/>
    </ligand>
</feature>
<evidence type="ECO:0000256" key="1">
    <source>
        <dbReference type="ARBA" id="ARBA00001933"/>
    </source>
</evidence>
<evidence type="ECO:0000256" key="8">
    <source>
        <dbReference type="RuleBase" id="RU003738"/>
    </source>
</evidence>
<comment type="catalytic activity">
    <reaction evidence="5 8">
        <text>meso-2,6-diaminopimelate + H(+) = L-lysine + CO2</text>
        <dbReference type="Rhea" id="RHEA:15101"/>
        <dbReference type="ChEBI" id="CHEBI:15378"/>
        <dbReference type="ChEBI" id="CHEBI:16526"/>
        <dbReference type="ChEBI" id="CHEBI:32551"/>
        <dbReference type="ChEBI" id="CHEBI:57791"/>
        <dbReference type="EC" id="4.1.1.20"/>
    </reaction>
</comment>
<dbReference type="Pfam" id="PF02784">
    <property type="entry name" value="Orn_Arg_deC_N"/>
    <property type="match status" value="1"/>
</dbReference>
<evidence type="ECO:0000259" key="9">
    <source>
        <dbReference type="Pfam" id="PF00278"/>
    </source>
</evidence>
<protein>
    <recommendedName>
        <fullName evidence="5 6">Diaminopimelate decarboxylase</fullName>
        <shortName evidence="5">DAP decarboxylase</shortName>
        <shortName evidence="5">DAPDC</shortName>
        <ecNumber evidence="5 6">4.1.1.20</ecNumber>
    </recommendedName>
</protein>
<evidence type="ECO:0000256" key="3">
    <source>
        <dbReference type="ARBA" id="ARBA00022898"/>
    </source>
</evidence>
<dbReference type="GO" id="GO:0009089">
    <property type="term" value="P:lysine biosynthetic process via diaminopimelate"/>
    <property type="evidence" value="ECO:0007669"/>
    <property type="project" value="UniProtKB-UniRule"/>
</dbReference>
<feature type="domain" description="Orn/DAP/Arg decarboxylase 2 C-terminal" evidence="9">
    <location>
        <begin position="31"/>
        <end position="381"/>
    </location>
</feature>
<feature type="binding site" evidence="5">
    <location>
        <position position="242"/>
    </location>
    <ligand>
        <name>pyridoxal 5'-phosphate</name>
        <dbReference type="ChEBI" id="CHEBI:597326"/>
    </ligand>
</feature>
<feature type="binding site" evidence="5">
    <location>
        <position position="383"/>
    </location>
    <ligand>
        <name>substrate</name>
    </ligand>
</feature>
<dbReference type="KEGG" id="psti:SOO65_05900"/>
<keyword evidence="3 5" id="KW-0663">Pyridoxal phosphate</keyword>
<dbReference type="PANTHER" id="PTHR43727">
    <property type="entry name" value="DIAMINOPIMELATE DECARBOXYLASE"/>
    <property type="match status" value="1"/>
</dbReference>
<name>A0AAX4HSU6_9BACT</name>
<organism evidence="11 12">
    <name type="scientific">Peredibacter starrii</name>
    <dbReference type="NCBI Taxonomy" id="28202"/>
    <lineage>
        <taxon>Bacteria</taxon>
        <taxon>Pseudomonadati</taxon>
        <taxon>Bdellovibrionota</taxon>
        <taxon>Bacteriovoracia</taxon>
        <taxon>Bacteriovoracales</taxon>
        <taxon>Bacteriovoracaceae</taxon>
        <taxon>Peredibacter</taxon>
    </lineage>
</organism>
<evidence type="ECO:0000256" key="2">
    <source>
        <dbReference type="ARBA" id="ARBA00022793"/>
    </source>
</evidence>
<keyword evidence="2 5" id="KW-0210">Decarboxylase</keyword>
<keyword evidence="12" id="KW-1185">Reference proteome</keyword>
<feature type="binding site" evidence="5">
    <location>
        <position position="325"/>
    </location>
    <ligand>
        <name>substrate</name>
    </ligand>
</feature>
<keyword evidence="4 5" id="KW-0456">Lyase</keyword>
<evidence type="ECO:0000313" key="12">
    <source>
        <dbReference type="Proteomes" id="UP001324634"/>
    </source>
</evidence>
<dbReference type="EC" id="4.1.1.20" evidence="5 6"/>
<dbReference type="PRINTS" id="PR01181">
    <property type="entry name" value="DAPDCRBXLASE"/>
</dbReference>
<feature type="binding site" evidence="5">
    <location>
        <position position="329"/>
    </location>
    <ligand>
        <name>substrate</name>
    </ligand>
</feature>
<dbReference type="CDD" id="cd06828">
    <property type="entry name" value="PLPDE_III_DapDC"/>
    <property type="match status" value="1"/>
</dbReference>
<dbReference type="NCBIfam" id="TIGR01048">
    <property type="entry name" value="lysA"/>
    <property type="match status" value="1"/>
</dbReference>
<evidence type="ECO:0000259" key="10">
    <source>
        <dbReference type="Pfam" id="PF02784"/>
    </source>
</evidence>
<feature type="binding site" evidence="5">
    <location>
        <begin position="286"/>
        <end position="289"/>
    </location>
    <ligand>
        <name>pyridoxal 5'-phosphate</name>
        <dbReference type="ChEBI" id="CHEBI:597326"/>
    </ligand>
</feature>
<comment type="similarity">
    <text evidence="5">Belongs to the Orn/Lys/Arg decarboxylase class-II family. LysA subfamily.</text>
</comment>
<feature type="domain" description="Orn/DAP/Arg decarboxylase 2 N-terminal" evidence="10">
    <location>
        <begin position="51"/>
        <end position="293"/>
    </location>
</feature>
<comment type="subunit">
    <text evidence="5">Homodimer.</text>
</comment>
<dbReference type="InterPro" id="IPR022653">
    <property type="entry name" value="De-COase2_pyr-phos_BS"/>
</dbReference>
<evidence type="ECO:0000256" key="7">
    <source>
        <dbReference type="PIRSR" id="PIRSR600183-50"/>
    </source>
</evidence>
<dbReference type="SUPFAM" id="SSF50621">
    <property type="entry name" value="Alanine racemase C-terminal domain-like"/>
    <property type="match status" value="1"/>
</dbReference>
<dbReference type="InterPro" id="IPR029066">
    <property type="entry name" value="PLP-binding_barrel"/>
</dbReference>
<comment type="pathway">
    <text evidence="5 8">Amino-acid biosynthesis; L-lysine biosynthesis via DAP pathway; L-lysine from DL-2,6-diaminopimelate: step 1/1.</text>
</comment>
<keyword evidence="5" id="KW-0028">Amino-acid biosynthesis</keyword>
<dbReference type="GO" id="GO:0008836">
    <property type="term" value="F:diaminopimelate decarboxylase activity"/>
    <property type="evidence" value="ECO:0007669"/>
    <property type="project" value="UniProtKB-UniRule"/>
</dbReference>
<dbReference type="InterPro" id="IPR000183">
    <property type="entry name" value="Orn/DAP/Arg_de-COase"/>
</dbReference>
<comment type="function">
    <text evidence="5">Specifically catalyzes the decarboxylation of meso-diaminopimelate (meso-DAP) to L-lysine.</text>
</comment>
<evidence type="ECO:0000256" key="5">
    <source>
        <dbReference type="HAMAP-Rule" id="MF_02120"/>
    </source>
</evidence>
<dbReference type="HAMAP" id="MF_02120">
    <property type="entry name" value="LysA"/>
    <property type="match status" value="1"/>
</dbReference>
<dbReference type="InterPro" id="IPR009006">
    <property type="entry name" value="Ala_racemase/Decarboxylase_C"/>
</dbReference>
<dbReference type="FunFam" id="3.20.20.10:FF:000003">
    <property type="entry name" value="Diaminopimelate decarboxylase"/>
    <property type="match status" value="1"/>
</dbReference>
<evidence type="ECO:0000256" key="6">
    <source>
        <dbReference type="NCBIfam" id="TIGR01048"/>
    </source>
</evidence>
<evidence type="ECO:0000256" key="4">
    <source>
        <dbReference type="ARBA" id="ARBA00023239"/>
    </source>
</evidence>
<reference evidence="11 12" key="1">
    <citation type="submission" date="2023-11" db="EMBL/GenBank/DDBJ databases">
        <title>Peredibacter starrii A3.12.</title>
        <authorList>
            <person name="Mitchell R.J."/>
        </authorList>
    </citation>
    <scope>NUCLEOTIDE SEQUENCE [LARGE SCALE GENOMIC DNA]</scope>
    <source>
        <strain evidence="11 12">A3.12</strain>
    </source>
</reference>
<feature type="binding site" evidence="5">
    <location>
        <position position="355"/>
    </location>
    <ligand>
        <name>substrate</name>
    </ligand>
</feature>
<dbReference type="InterPro" id="IPR022643">
    <property type="entry name" value="De-COase2_C"/>
</dbReference>
<proteinExistence type="inferred from homology"/>
<dbReference type="PRINTS" id="PR01179">
    <property type="entry name" value="ODADCRBXLASE"/>
</dbReference>
<gene>
    <name evidence="5 11" type="primary">lysA</name>
    <name evidence="11" type="ORF">SOO65_05900</name>
</gene>
<feature type="active site" description="Proton donor" evidence="7">
    <location>
        <position position="354"/>
    </location>
</feature>
<sequence length="421" mass="47113">MKNLEYKNKKLQFSKTDIASVAKNNKTPFYLYSEEILVKNYQDFYQGAVNANLINPLVCFALKSNPNKELVKILAKMGSGADIVSGGELKRAMECGIPAEKIVFSGVGKTEEEILYALKVSKGKLCSFNIESLEELELINSCAKRTKTVARICFRLNPVVKPKTHKYISTGNKTHKFGLLEKDVLSFLKEKKYWSHSKLVGLSIHIGSQLLDLKATKKAIAKMCDIALKTQAPLEFIDVGGGLGVDYHPSETKRMPSIEEYMTLVYKTLHKEFYSKSDLRPRVVFEPGRRIIAKAGILVMRVLRNKISEDNHFVIVDGGMNDFMRPSLYGAYHGVTPVQEAKATTRVHVVGPICETSDCFGSDRPLPALKSGDLVILEDTGAYGYSMGSNYNLRGRPLELLIQKNQKLKTVNKAQDYKELL</sequence>
<dbReference type="InterPro" id="IPR002986">
    <property type="entry name" value="DAP_deCOOHase_LysA"/>
</dbReference>
<comment type="cofactor">
    <cofactor evidence="1 5 7 8">
        <name>pyridoxal 5'-phosphate</name>
        <dbReference type="ChEBI" id="CHEBI:597326"/>
    </cofactor>
</comment>
<dbReference type="RefSeq" id="WP_321398322.1">
    <property type="nucleotide sequence ID" value="NZ_CP139487.1"/>
</dbReference>
<dbReference type="Proteomes" id="UP001324634">
    <property type="component" value="Chromosome"/>
</dbReference>
<evidence type="ECO:0000313" key="11">
    <source>
        <dbReference type="EMBL" id="WPU66275.1"/>
    </source>
</evidence>
<dbReference type="Pfam" id="PF00278">
    <property type="entry name" value="Orn_DAP_Arg_deC"/>
    <property type="match status" value="1"/>
</dbReference>
<feature type="binding site" evidence="5">
    <location>
        <position position="289"/>
    </location>
    <ligand>
        <name>substrate</name>
    </ligand>
</feature>
<feature type="modified residue" description="N6-(pyridoxal phosphate)lysine" evidence="5 7">
    <location>
        <position position="63"/>
    </location>
</feature>
<dbReference type="SUPFAM" id="SSF51419">
    <property type="entry name" value="PLP-binding barrel"/>
    <property type="match status" value="1"/>
</dbReference>
<dbReference type="InterPro" id="IPR022644">
    <property type="entry name" value="De-COase2_N"/>
</dbReference>
<dbReference type="EMBL" id="CP139487">
    <property type="protein sequence ID" value="WPU66275.1"/>
    <property type="molecule type" value="Genomic_DNA"/>
</dbReference>